<accession>A0A8H7EEH9</accession>
<reference evidence="2" key="2">
    <citation type="submission" date="2020-08" db="EMBL/GenBank/DDBJ databases">
        <title>Draft Genome Sequence of Cumin Blight Pathogen Alternaria burnsii.</title>
        <authorList>
            <person name="Feng Z."/>
        </authorList>
    </citation>
    <scope>NUCLEOTIDE SEQUENCE</scope>
    <source>
        <strain evidence="2">CBS107.38</strain>
    </source>
</reference>
<dbReference type="GeneID" id="62203288"/>
<organism evidence="2 3">
    <name type="scientific">Alternaria burnsii</name>
    <dbReference type="NCBI Taxonomy" id="1187904"/>
    <lineage>
        <taxon>Eukaryota</taxon>
        <taxon>Fungi</taxon>
        <taxon>Dikarya</taxon>
        <taxon>Ascomycota</taxon>
        <taxon>Pezizomycotina</taxon>
        <taxon>Dothideomycetes</taxon>
        <taxon>Pleosporomycetidae</taxon>
        <taxon>Pleosporales</taxon>
        <taxon>Pleosporineae</taxon>
        <taxon>Pleosporaceae</taxon>
        <taxon>Alternaria</taxon>
        <taxon>Alternaria sect. Alternaria</taxon>
    </lineage>
</organism>
<dbReference type="RefSeq" id="XP_038787060.1">
    <property type="nucleotide sequence ID" value="XM_038930110.1"/>
</dbReference>
<protein>
    <submittedName>
        <fullName evidence="2">Uncharacterized protein</fullName>
    </submittedName>
</protein>
<evidence type="ECO:0000313" key="3">
    <source>
        <dbReference type="Proteomes" id="UP000596902"/>
    </source>
</evidence>
<sequence>MQLKADTHTQKVEGYNQPQDVVSGPWSNTSNQEPTSSPHATTQFYSISASETRKLRSDGSSPIVVKA</sequence>
<dbReference type="EMBL" id="JAAABM010000006">
    <property type="protein sequence ID" value="KAF7676851.1"/>
    <property type="molecule type" value="Genomic_DNA"/>
</dbReference>
<evidence type="ECO:0000256" key="1">
    <source>
        <dbReference type="SAM" id="MobiDB-lite"/>
    </source>
</evidence>
<feature type="compositionally biased region" description="Polar residues" evidence="1">
    <location>
        <begin position="16"/>
        <end position="50"/>
    </location>
</feature>
<reference evidence="2" key="1">
    <citation type="submission" date="2020-01" db="EMBL/GenBank/DDBJ databases">
        <authorList>
            <person name="Feng Z.H.Z."/>
        </authorList>
    </citation>
    <scope>NUCLEOTIDE SEQUENCE</scope>
    <source>
        <strain evidence="2">CBS107.38</strain>
    </source>
</reference>
<evidence type="ECO:0000313" key="2">
    <source>
        <dbReference type="EMBL" id="KAF7676851.1"/>
    </source>
</evidence>
<name>A0A8H7EEH9_9PLEO</name>
<feature type="compositionally biased region" description="Basic and acidic residues" evidence="1">
    <location>
        <begin position="1"/>
        <end position="11"/>
    </location>
</feature>
<dbReference type="Proteomes" id="UP000596902">
    <property type="component" value="Unassembled WGS sequence"/>
</dbReference>
<keyword evidence="3" id="KW-1185">Reference proteome</keyword>
<comment type="caution">
    <text evidence="2">The sequence shown here is derived from an EMBL/GenBank/DDBJ whole genome shotgun (WGS) entry which is preliminary data.</text>
</comment>
<proteinExistence type="predicted"/>
<gene>
    <name evidence="2" type="ORF">GT037_005063</name>
</gene>
<feature type="region of interest" description="Disordered" evidence="1">
    <location>
        <begin position="1"/>
        <end position="67"/>
    </location>
</feature>
<dbReference type="AlphaFoldDB" id="A0A8H7EEH9"/>